<feature type="transmembrane region" description="Helical" evidence="1">
    <location>
        <begin position="40"/>
        <end position="60"/>
    </location>
</feature>
<evidence type="ECO:0000313" key="2">
    <source>
        <dbReference type="EMBL" id="MDI1487393.1"/>
    </source>
</evidence>
<sequence>MSEIAHSLVRRAVGATQEHYANDGTSEDGHLKRVTLGAMILLWATTILFMAFISAVSYTYGEVVATLTMIETPTAAAFTSEGNATEIEEQGLDKKSAKIVEADVLLVKQKPVTSKLRTTVKHIRAIGGPFARFRGLHIAIIYAFAHNVLVNLVAGHRASILRSLVSIVASVALCRLQMTWTHSVISMPSNKRWWRRYPTFRAAKNIMLPTAVWATAQQLSVYIPTVLMLMTHETFQRPQDFGSNPEAVRKVALVQFIGIFIIFIATIILVVIPADVTLKRVQASMLPEEDEAIVPFDRTFGGKVTPVALGGSGAVSPLDAWRTFDREARLRIIKVYGKIIAIQTSLVFLYGLIIIGELKLIMGGDFEKMISNAHKSIKGEL</sequence>
<dbReference type="AlphaFoldDB" id="A0AA43QIZ8"/>
<feature type="transmembrane region" description="Helical" evidence="1">
    <location>
        <begin position="206"/>
        <end position="231"/>
    </location>
</feature>
<name>A0AA43QIZ8_9LECA</name>
<evidence type="ECO:0000256" key="1">
    <source>
        <dbReference type="SAM" id="Phobius"/>
    </source>
</evidence>
<keyword evidence="1" id="KW-1133">Transmembrane helix</keyword>
<dbReference type="Proteomes" id="UP001161017">
    <property type="component" value="Unassembled WGS sequence"/>
</dbReference>
<keyword evidence="1" id="KW-0472">Membrane</keyword>
<organism evidence="2 3">
    <name type="scientific">Ramalina farinacea</name>
    <dbReference type="NCBI Taxonomy" id="258253"/>
    <lineage>
        <taxon>Eukaryota</taxon>
        <taxon>Fungi</taxon>
        <taxon>Dikarya</taxon>
        <taxon>Ascomycota</taxon>
        <taxon>Pezizomycotina</taxon>
        <taxon>Lecanoromycetes</taxon>
        <taxon>OSLEUM clade</taxon>
        <taxon>Lecanoromycetidae</taxon>
        <taxon>Lecanorales</taxon>
        <taxon>Lecanorineae</taxon>
        <taxon>Ramalinaceae</taxon>
        <taxon>Ramalina</taxon>
    </lineage>
</organism>
<protein>
    <submittedName>
        <fullName evidence="2">Uncharacterized protein</fullName>
    </submittedName>
</protein>
<feature type="transmembrane region" description="Helical" evidence="1">
    <location>
        <begin position="335"/>
        <end position="355"/>
    </location>
</feature>
<gene>
    <name evidence="2" type="ORF">OHK93_006662</name>
</gene>
<feature type="transmembrane region" description="Helical" evidence="1">
    <location>
        <begin position="251"/>
        <end position="272"/>
    </location>
</feature>
<accession>A0AA43QIZ8</accession>
<dbReference type="EMBL" id="JAPUFD010000005">
    <property type="protein sequence ID" value="MDI1487393.1"/>
    <property type="molecule type" value="Genomic_DNA"/>
</dbReference>
<evidence type="ECO:0000313" key="3">
    <source>
        <dbReference type="Proteomes" id="UP001161017"/>
    </source>
</evidence>
<keyword evidence="3" id="KW-1185">Reference proteome</keyword>
<keyword evidence="1" id="KW-0812">Transmembrane</keyword>
<feature type="transmembrane region" description="Helical" evidence="1">
    <location>
        <begin position="136"/>
        <end position="154"/>
    </location>
</feature>
<comment type="caution">
    <text evidence="2">The sequence shown here is derived from an EMBL/GenBank/DDBJ whole genome shotgun (WGS) entry which is preliminary data.</text>
</comment>
<reference evidence="2" key="1">
    <citation type="journal article" date="2023" name="Genome Biol. Evol.">
        <title>First Whole Genome Sequence and Flow Cytometry Genome Size Data for the Lichen-Forming Fungus Ramalina farinacea (Ascomycota).</title>
        <authorList>
            <person name="Llewellyn T."/>
            <person name="Mian S."/>
            <person name="Hill R."/>
            <person name="Leitch I.J."/>
            <person name="Gaya E."/>
        </authorList>
    </citation>
    <scope>NUCLEOTIDE SEQUENCE</scope>
    <source>
        <strain evidence="2">LIQ254RAFAR</strain>
    </source>
</reference>
<proteinExistence type="predicted"/>